<sequence length="66" mass="7475">MTAHVERVGNIELIWQVEAIAALIGRTERQTFHLLKSGQLPARKVGGRWVAEKSRLVRFFLEDAAC</sequence>
<proteinExistence type="predicted"/>
<dbReference type="AlphaFoldDB" id="A0A2S9IIT7"/>
<name>A0A2S9IIT7_9HYPH</name>
<evidence type="ECO:0008006" key="3">
    <source>
        <dbReference type="Google" id="ProtNLM"/>
    </source>
</evidence>
<evidence type="ECO:0000313" key="2">
    <source>
        <dbReference type="Proteomes" id="UP000239434"/>
    </source>
</evidence>
<organism evidence="1 2">
    <name type="scientific">Phyllobacterium phragmitis</name>
    <dbReference type="NCBI Taxonomy" id="2670329"/>
    <lineage>
        <taxon>Bacteria</taxon>
        <taxon>Pseudomonadati</taxon>
        <taxon>Pseudomonadota</taxon>
        <taxon>Alphaproteobacteria</taxon>
        <taxon>Hyphomicrobiales</taxon>
        <taxon>Phyllobacteriaceae</taxon>
        <taxon>Phyllobacterium</taxon>
    </lineage>
</organism>
<accession>A0A2S9IIT7</accession>
<keyword evidence="2" id="KW-1185">Reference proteome</keyword>
<gene>
    <name evidence="1" type="ORF">C5748_27005</name>
</gene>
<dbReference type="Proteomes" id="UP000239434">
    <property type="component" value="Unassembled WGS sequence"/>
</dbReference>
<reference evidence="1 2" key="1">
    <citation type="submission" date="2018-02" db="EMBL/GenBank/DDBJ databases">
        <title>The draft genome of Phyllobacterium sp. 1N-3.</title>
        <authorList>
            <person name="Liu L."/>
            <person name="Li L."/>
            <person name="Zhang X."/>
            <person name="Wang T."/>
            <person name="Liang L."/>
        </authorList>
    </citation>
    <scope>NUCLEOTIDE SEQUENCE [LARGE SCALE GENOMIC DNA]</scope>
    <source>
        <strain evidence="1 2">1N-3</strain>
    </source>
</reference>
<evidence type="ECO:0000313" key="1">
    <source>
        <dbReference type="EMBL" id="PRD40428.1"/>
    </source>
</evidence>
<dbReference type="EMBL" id="PVBR01000051">
    <property type="protein sequence ID" value="PRD40428.1"/>
    <property type="molecule type" value="Genomic_DNA"/>
</dbReference>
<comment type="caution">
    <text evidence="1">The sequence shown here is derived from an EMBL/GenBank/DDBJ whole genome shotgun (WGS) entry which is preliminary data.</text>
</comment>
<protein>
    <recommendedName>
        <fullName evidence="3">DNA-binding protein</fullName>
    </recommendedName>
</protein>